<dbReference type="EMBL" id="FNPC01000004">
    <property type="protein sequence ID" value="SDY31265.1"/>
    <property type="molecule type" value="Genomic_DNA"/>
</dbReference>
<protein>
    <submittedName>
        <fullName evidence="1">Uncharacterized protein</fullName>
    </submittedName>
</protein>
<dbReference type="Pfam" id="PF24397">
    <property type="entry name" value="VNG_1110C"/>
    <property type="match status" value="1"/>
</dbReference>
<gene>
    <name evidence="1" type="ORF">SAMN05216564_104263</name>
</gene>
<sequence>MPDPARLRDSTQIVLPCQSLDGIRDRLEAEFTVTIVESDGRCRIIGSPVVIKSVSEFLSRYGIAVA</sequence>
<dbReference type="AlphaFoldDB" id="A0A1H3IVA7"/>
<dbReference type="GeneID" id="43839304"/>
<name>A0A1H3IVA7_9EURY</name>
<dbReference type="Proteomes" id="UP000199079">
    <property type="component" value="Unassembled WGS sequence"/>
</dbReference>
<reference evidence="2" key="1">
    <citation type="submission" date="2016-10" db="EMBL/GenBank/DDBJ databases">
        <authorList>
            <person name="Varghese N."/>
            <person name="Submissions S."/>
        </authorList>
    </citation>
    <scope>NUCLEOTIDE SEQUENCE [LARGE SCALE GENOMIC DNA]</scope>
    <source>
        <strain evidence="2">DC30,IBRC 10041,KCTC 4046</strain>
    </source>
</reference>
<dbReference type="InterPro" id="IPR056231">
    <property type="entry name" value="VNG_1110C-like"/>
</dbReference>
<organism evidence="1 2">
    <name type="scientific">Halopenitus persicus</name>
    <dbReference type="NCBI Taxonomy" id="1048396"/>
    <lineage>
        <taxon>Archaea</taxon>
        <taxon>Methanobacteriati</taxon>
        <taxon>Methanobacteriota</taxon>
        <taxon>Stenosarchaea group</taxon>
        <taxon>Halobacteria</taxon>
        <taxon>Halobacteriales</taxon>
        <taxon>Haloferacaceae</taxon>
        <taxon>Halopenitus</taxon>
    </lineage>
</organism>
<dbReference type="RefSeq" id="WP_021074471.1">
    <property type="nucleotide sequence ID" value="NZ_FNPC01000004.1"/>
</dbReference>
<dbReference type="OrthoDB" id="268322at2157"/>
<proteinExistence type="predicted"/>
<accession>A0A1H3IVA7</accession>
<evidence type="ECO:0000313" key="1">
    <source>
        <dbReference type="EMBL" id="SDY31265.1"/>
    </source>
</evidence>
<evidence type="ECO:0000313" key="2">
    <source>
        <dbReference type="Proteomes" id="UP000199079"/>
    </source>
</evidence>
<keyword evidence="2" id="KW-1185">Reference proteome</keyword>